<evidence type="ECO:0000256" key="8">
    <source>
        <dbReference type="ARBA" id="ARBA00029936"/>
    </source>
</evidence>
<dbReference type="EMBL" id="JAGPXC010000001">
    <property type="protein sequence ID" value="KAH6659984.1"/>
    <property type="molecule type" value="Genomic_DNA"/>
</dbReference>
<dbReference type="Gene3D" id="3.90.740.10">
    <property type="entry name" value="Valyl/Leucyl/Isoleucyl-tRNA synthetase, editing domain"/>
    <property type="match status" value="1"/>
</dbReference>
<dbReference type="InterPro" id="IPR025709">
    <property type="entry name" value="Leu_tRNA-synth_edit"/>
</dbReference>
<keyword evidence="5" id="KW-0067">ATP-binding</keyword>
<dbReference type="InterPro" id="IPR002303">
    <property type="entry name" value="Valyl-tRNA_ligase"/>
</dbReference>
<dbReference type="Gene3D" id="3.40.50.620">
    <property type="entry name" value="HUPs"/>
    <property type="match status" value="1"/>
</dbReference>
<evidence type="ECO:0000256" key="7">
    <source>
        <dbReference type="ARBA" id="ARBA00023146"/>
    </source>
</evidence>
<gene>
    <name evidence="12" type="ORF">BKA67DRAFT_34910</name>
</gene>
<dbReference type="SUPFAM" id="SSF50677">
    <property type="entry name" value="ValRS/IleRS/LeuRS editing domain"/>
    <property type="match status" value="1"/>
</dbReference>
<feature type="domain" description="Leucyl-tRNA synthetase editing" evidence="11">
    <location>
        <begin position="207"/>
        <end position="259"/>
    </location>
</feature>
<evidence type="ECO:0000256" key="6">
    <source>
        <dbReference type="ARBA" id="ARBA00022917"/>
    </source>
</evidence>
<accession>A0A9P8UXY9</accession>
<keyword evidence="13" id="KW-1185">Reference proteome</keyword>
<sequence length="268" mass="30110">MGHALGNSLQDVMIRWARMHGKNTLWLPGCDHAGIATQIVVERRLKKVENKIRHVLGQKAFINRGWEWKGEYHTKINKAQRKMGGSTDWSREAFTMDPNLSAAVAETFAKPHEEGIIYRANRLVNWSNELTTAVSNLEVNNKDVEGRTLLEVPGYTSKIEFGVVIHFKYPVEGSGEFIEVATTRVETMLGDTGIAVHPDDSRYSHLHGKYAIHPFIEGRKMPIVADTYVEKDFGTGAVKITPAHDPNDFALGQRHNIELIKPQTAENS</sequence>
<dbReference type="InterPro" id="IPR009008">
    <property type="entry name" value="Val/Leu/Ile-tRNA-synth_edit"/>
</dbReference>
<dbReference type="AlphaFoldDB" id="A0A9P8UXY9"/>
<evidence type="ECO:0000259" key="11">
    <source>
        <dbReference type="Pfam" id="PF13603"/>
    </source>
</evidence>
<dbReference type="PANTHER" id="PTHR11946:SF109">
    <property type="entry name" value="VALINE--TRNA LIGASE"/>
    <property type="match status" value="1"/>
</dbReference>
<keyword evidence="7" id="KW-0030">Aminoacyl-tRNA synthetase</keyword>
<evidence type="ECO:0000313" key="12">
    <source>
        <dbReference type="EMBL" id="KAH6659984.1"/>
    </source>
</evidence>
<comment type="caution">
    <text evidence="12">The sequence shown here is derived from an EMBL/GenBank/DDBJ whole genome shotgun (WGS) entry which is preliminary data.</text>
</comment>
<evidence type="ECO:0000256" key="2">
    <source>
        <dbReference type="ARBA" id="ARBA00013169"/>
    </source>
</evidence>
<dbReference type="EC" id="6.1.1.9" evidence="2"/>
<name>A0A9P8UXY9_9PEZI</name>
<evidence type="ECO:0000256" key="5">
    <source>
        <dbReference type="ARBA" id="ARBA00022840"/>
    </source>
</evidence>
<dbReference type="Pfam" id="PF00133">
    <property type="entry name" value="tRNA-synt_1"/>
    <property type="match status" value="1"/>
</dbReference>
<keyword evidence="3" id="KW-0436">Ligase</keyword>
<evidence type="ECO:0000259" key="10">
    <source>
        <dbReference type="Pfam" id="PF00133"/>
    </source>
</evidence>
<evidence type="ECO:0000256" key="3">
    <source>
        <dbReference type="ARBA" id="ARBA00022598"/>
    </source>
</evidence>
<dbReference type="RefSeq" id="XP_045964115.1">
    <property type="nucleotide sequence ID" value="XM_046096344.1"/>
</dbReference>
<dbReference type="OrthoDB" id="629407at2759"/>
<dbReference type="Proteomes" id="UP000758603">
    <property type="component" value="Unassembled WGS sequence"/>
</dbReference>
<dbReference type="GO" id="GO:0005524">
    <property type="term" value="F:ATP binding"/>
    <property type="evidence" value="ECO:0007669"/>
    <property type="project" value="UniProtKB-KW"/>
</dbReference>
<dbReference type="GO" id="GO:0004832">
    <property type="term" value="F:valine-tRNA ligase activity"/>
    <property type="evidence" value="ECO:0007669"/>
    <property type="project" value="UniProtKB-EC"/>
</dbReference>
<dbReference type="SUPFAM" id="SSF52374">
    <property type="entry name" value="Nucleotidylyl transferase"/>
    <property type="match status" value="1"/>
</dbReference>
<organism evidence="12 13">
    <name type="scientific">Truncatella angustata</name>
    <dbReference type="NCBI Taxonomy" id="152316"/>
    <lineage>
        <taxon>Eukaryota</taxon>
        <taxon>Fungi</taxon>
        <taxon>Dikarya</taxon>
        <taxon>Ascomycota</taxon>
        <taxon>Pezizomycotina</taxon>
        <taxon>Sordariomycetes</taxon>
        <taxon>Xylariomycetidae</taxon>
        <taxon>Amphisphaeriales</taxon>
        <taxon>Sporocadaceae</taxon>
        <taxon>Truncatella</taxon>
    </lineage>
</organism>
<evidence type="ECO:0000256" key="9">
    <source>
        <dbReference type="ARBA" id="ARBA00047552"/>
    </source>
</evidence>
<dbReference type="InterPro" id="IPR014729">
    <property type="entry name" value="Rossmann-like_a/b/a_fold"/>
</dbReference>
<protein>
    <recommendedName>
        <fullName evidence="2">valine--tRNA ligase</fullName>
        <ecNumber evidence="2">6.1.1.9</ecNumber>
    </recommendedName>
    <alternativeName>
        <fullName evidence="8">Valyl-tRNA synthetase</fullName>
    </alternativeName>
</protein>
<keyword evidence="6" id="KW-0648">Protein biosynthesis</keyword>
<dbReference type="GO" id="GO:0005829">
    <property type="term" value="C:cytosol"/>
    <property type="evidence" value="ECO:0007669"/>
    <property type="project" value="TreeGrafter"/>
</dbReference>
<dbReference type="FunFam" id="3.90.740.10:FF:000008">
    <property type="entry name" value="Valine--tRNA ligase, mitochondrial"/>
    <property type="match status" value="1"/>
</dbReference>
<proteinExistence type="inferred from homology"/>
<feature type="domain" description="Aminoacyl-tRNA synthetase class Ia" evidence="10">
    <location>
        <begin position="1"/>
        <end position="168"/>
    </location>
</feature>
<evidence type="ECO:0000313" key="13">
    <source>
        <dbReference type="Proteomes" id="UP000758603"/>
    </source>
</evidence>
<dbReference type="GO" id="GO:0002161">
    <property type="term" value="F:aminoacyl-tRNA deacylase activity"/>
    <property type="evidence" value="ECO:0007669"/>
    <property type="project" value="InterPro"/>
</dbReference>
<evidence type="ECO:0000256" key="1">
    <source>
        <dbReference type="ARBA" id="ARBA00005594"/>
    </source>
</evidence>
<dbReference type="Pfam" id="PF13603">
    <property type="entry name" value="tRNA-synt_1_2"/>
    <property type="match status" value="1"/>
</dbReference>
<dbReference type="GO" id="GO:0006438">
    <property type="term" value="P:valyl-tRNA aminoacylation"/>
    <property type="evidence" value="ECO:0007669"/>
    <property type="project" value="InterPro"/>
</dbReference>
<comment type="catalytic activity">
    <reaction evidence="9">
        <text>tRNA(Val) + L-valine + ATP = L-valyl-tRNA(Val) + AMP + diphosphate</text>
        <dbReference type="Rhea" id="RHEA:10704"/>
        <dbReference type="Rhea" id="RHEA-COMP:9672"/>
        <dbReference type="Rhea" id="RHEA-COMP:9708"/>
        <dbReference type="ChEBI" id="CHEBI:30616"/>
        <dbReference type="ChEBI" id="CHEBI:33019"/>
        <dbReference type="ChEBI" id="CHEBI:57762"/>
        <dbReference type="ChEBI" id="CHEBI:78442"/>
        <dbReference type="ChEBI" id="CHEBI:78537"/>
        <dbReference type="ChEBI" id="CHEBI:456215"/>
        <dbReference type="EC" id="6.1.1.9"/>
    </reaction>
</comment>
<evidence type="ECO:0000256" key="4">
    <source>
        <dbReference type="ARBA" id="ARBA00022741"/>
    </source>
</evidence>
<reference evidence="12" key="1">
    <citation type="journal article" date="2021" name="Nat. Commun.">
        <title>Genetic determinants of endophytism in the Arabidopsis root mycobiome.</title>
        <authorList>
            <person name="Mesny F."/>
            <person name="Miyauchi S."/>
            <person name="Thiergart T."/>
            <person name="Pickel B."/>
            <person name="Atanasova L."/>
            <person name="Karlsson M."/>
            <person name="Huettel B."/>
            <person name="Barry K.W."/>
            <person name="Haridas S."/>
            <person name="Chen C."/>
            <person name="Bauer D."/>
            <person name="Andreopoulos W."/>
            <person name="Pangilinan J."/>
            <person name="LaButti K."/>
            <person name="Riley R."/>
            <person name="Lipzen A."/>
            <person name="Clum A."/>
            <person name="Drula E."/>
            <person name="Henrissat B."/>
            <person name="Kohler A."/>
            <person name="Grigoriev I.V."/>
            <person name="Martin F.M."/>
            <person name="Hacquard S."/>
        </authorList>
    </citation>
    <scope>NUCLEOTIDE SEQUENCE</scope>
    <source>
        <strain evidence="12">MPI-SDFR-AT-0073</strain>
    </source>
</reference>
<comment type="similarity">
    <text evidence="1">Belongs to the class-I aminoacyl-tRNA synthetase family.</text>
</comment>
<keyword evidence="4" id="KW-0547">Nucleotide-binding</keyword>
<dbReference type="InterPro" id="IPR002300">
    <property type="entry name" value="aa-tRNA-synth_Ia"/>
</dbReference>
<dbReference type="GeneID" id="70125237"/>
<dbReference type="PANTHER" id="PTHR11946">
    <property type="entry name" value="VALYL-TRNA SYNTHETASES"/>
    <property type="match status" value="1"/>
</dbReference>